<dbReference type="KEGG" id="pter:C2L65_36590"/>
<evidence type="ECO:0000259" key="1">
    <source>
        <dbReference type="Pfam" id="PF06527"/>
    </source>
</evidence>
<accession>A0A2I8EZS2</accession>
<feature type="domain" description="TniQ" evidence="1">
    <location>
        <begin position="17"/>
        <end position="130"/>
    </location>
</feature>
<protein>
    <recommendedName>
        <fullName evidence="1">TniQ domain-containing protein</fullName>
    </recommendedName>
</protein>
<dbReference type="AlphaFoldDB" id="A0A2I8EZS2"/>
<dbReference type="EMBL" id="CP026113">
    <property type="protein sequence ID" value="AUT65096.1"/>
    <property type="molecule type" value="Genomic_DNA"/>
</dbReference>
<dbReference type="Proteomes" id="UP000243502">
    <property type="component" value="Chromosome 3"/>
</dbReference>
<dbReference type="InterPro" id="IPR009492">
    <property type="entry name" value="TniQ"/>
</dbReference>
<reference evidence="2 3" key="1">
    <citation type="submission" date="2018-01" db="EMBL/GenBank/DDBJ databases">
        <title>Species boundaries and ecological features among Paraburkholderia terrae DSMZ17804T, P. hospita DSMZ17164T and P. caribensis DSMZ13236T.</title>
        <authorList>
            <person name="Pratama A.A."/>
        </authorList>
    </citation>
    <scope>NUCLEOTIDE SEQUENCE [LARGE SCALE GENOMIC DNA]</scope>
    <source>
        <strain evidence="2 3">DSM 17804</strain>
    </source>
</reference>
<sequence>MVGVARTRQKWTALGFGPLVSESTISALGRLAYLNKLPVQVLKSQFGYLSGPRSRNFSRTCSVDALRLGRETGWPVPLPEDRVMAQRPALTNYLLGRDFRYCPACLNGGYHSYWHQFEILEACPIHRLALTDRCCGCEQKVGAPGNLLHAFGVYACPHCGMPPGGGGFSWEAHERLRDQLNSSDGFASLDRWWAESKGLASAEQLIGQNTVASWYVWGDARSVVQYAIQRLAPLPDGLSRHIRPEFCMLQWSLRLHRATRARNDGVCRADPYARTSGQVYANTVRRLHDWIFPNGARSRSAAAMLSLRDKGEIEADPDEAREIAFAWFRLLYEDRMATAFEWLNPTKARLSQSQPMRHVGLRLQRLAARATYLAVYAVLLEMTRRQLGTEGFLRPSGTATIPSIIPLVYLPYHLESTAFHERSDGFVVFPAIPELDLSELWPGNFK</sequence>
<gene>
    <name evidence="2" type="ORF">C2L65_36590</name>
</gene>
<evidence type="ECO:0000313" key="2">
    <source>
        <dbReference type="EMBL" id="AUT65096.1"/>
    </source>
</evidence>
<evidence type="ECO:0000313" key="3">
    <source>
        <dbReference type="Proteomes" id="UP000243502"/>
    </source>
</evidence>
<dbReference type="OrthoDB" id="9115345at2"/>
<dbReference type="Pfam" id="PF06527">
    <property type="entry name" value="TniQ"/>
    <property type="match status" value="1"/>
</dbReference>
<proteinExistence type="predicted"/>
<name>A0A2I8EZS2_9BURK</name>
<organism evidence="2 3">
    <name type="scientific">Paraburkholderia terrae</name>
    <dbReference type="NCBI Taxonomy" id="311230"/>
    <lineage>
        <taxon>Bacteria</taxon>
        <taxon>Pseudomonadati</taxon>
        <taxon>Pseudomonadota</taxon>
        <taxon>Betaproteobacteria</taxon>
        <taxon>Burkholderiales</taxon>
        <taxon>Burkholderiaceae</taxon>
        <taxon>Paraburkholderia</taxon>
    </lineage>
</organism>